<feature type="domain" description="DUF4246" evidence="1">
    <location>
        <begin position="68"/>
        <end position="309"/>
    </location>
</feature>
<keyword evidence="4" id="KW-1185">Reference proteome</keyword>
<proteinExistence type="predicted"/>
<dbReference type="InterPro" id="IPR049192">
    <property type="entry name" value="DUF4246_C"/>
</dbReference>
<name>A0A060SNV7_PYCCI</name>
<organism evidence="3 4">
    <name type="scientific">Pycnoporus cinnabarinus</name>
    <name type="common">Cinnabar-red polypore</name>
    <name type="synonym">Trametes cinnabarina</name>
    <dbReference type="NCBI Taxonomy" id="5643"/>
    <lineage>
        <taxon>Eukaryota</taxon>
        <taxon>Fungi</taxon>
        <taxon>Dikarya</taxon>
        <taxon>Basidiomycota</taxon>
        <taxon>Agaricomycotina</taxon>
        <taxon>Agaricomycetes</taxon>
        <taxon>Polyporales</taxon>
        <taxon>Polyporaceae</taxon>
        <taxon>Trametes</taxon>
    </lineage>
</organism>
<dbReference type="InterPro" id="IPR025340">
    <property type="entry name" value="DUF4246"/>
</dbReference>
<dbReference type="Proteomes" id="UP000029665">
    <property type="component" value="Unassembled WGS sequence"/>
</dbReference>
<dbReference type="STRING" id="5643.A0A060SNV7"/>
<evidence type="ECO:0000313" key="3">
    <source>
        <dbReference type="EMBL" id="CDO76227.1"/>
    </source>
</evidence>
<reference evidence="3" key="1">
    <citation type="submission" date="2014-01" db="EMBL/GenBank/DDBJ databases">
        <title>The genome of the white-rot fungus Pycnoporus cinnabarinus: a basidiomycete model with a versatile arsenal for lignocellulosic biomass breakdown.</title>
        <authorList>
            <person name="Levasseur A."/>
            <person name="Lomascolo A."/>
            <person name="Ruiz-Duenas F.J."/>
            <person name="Uzan E."/>
            <person name="Piumi F."/>
            <person name="Kues U."/>
            <person name="Ram A.F.J."/>
            <person name="Murat C."/>
            <person name="Haon M."/>
            <person name="Benoit I."/>
            <person name="Arfi Y."/>
            <person name="Chevret D."/>
            <person name="Drula E."/>
            <person name="Kwon M.J."/>
            <person name="Gouret P."/>
            <person name="Lesage-Meessen L."/>
            <person name="Lombard V."/>
            <person name="Mariette J."/>
            <person name="Noirot C."/>
            <person name="Park J."/>
            <person name="Patyshakuliyeva A."/>
            <person name="Wieneger R.A.B."/>
            <person name="Wosten H.A.B."/>
            <person name="Martin F."/>
            <person name="Coutinho P.M."/>
            <person name="de Vries R."/>
            <person name="Martinez A.T."/>
            <person name="Klopp C."/>
            <person name="Pontarotti P."/>
            <person name="Henrissat B."/>
            <person name="Record E."/>
        </authorList>
    </citation>
    <scope>NUCLEOTIDE SEQUENCE [LARGE SCALE GENOMIC DNA]</scope>
    <source>
        <strain evidence="3">BRFM137</strain>
    </source>
</reference>
<protein>
    <submittedName>
        <fullName evidence="3">Uncharacterized protein</fullName>
    </submittedName>
</protein>
<accession>A0A060SNV7</accession>
<dbReference type="InterPro" id="IPR049207">
    <property type="entry name" value="DUF4246_N"/>
</dbReference>
<dbReference type="EMBL" id="CCBP010000351">
    <property type="protein sequence ID" value="CDO76227.1"/>
    <property type="molecule type" value="Genomic_DNA"/>
</dbReference>
<dbReference type="AlphaFoldDB" id="A0A060SNV7"/>
<sequence length="316" mass="36466">MCTFSGMVRSKPEWWEKVVDPQLVDKWRQEMVAQDRVAVETFWVGDSRFEHRDREKQWPRDTITAAQLQSIFNQLKYEASQRDKETGIFATTIPHVYETHSLIPADVKCAFLSAVSKLKLESISDEEKDWHLGSNLQVLDLVHPSLYCLRIGQSLVRTKDGSGAGKVTVVCDEQYMSVRPDFDGVHDVMSSEYQWLPTDFEVSAEGPITPLGYISNLHSIQHRDMYLSIARILSRFVLLFDDVLSDPVDDELRERYGEDEIEPWERWDREENRPFIPEPAPFFPQTSEDSVDFALNGRAVQVIIKLANIIRSIART</sequence>
<feature type="domain" description="DUF4246" evidence="2">
    <location>
        <begin position="1"/>
        <end position="30"/>
    </location>
</feature>
<comment type="caution">
    <text evidence="3">The sequence shown here is derived from an EMBL/GenBank/DDBJ whole genome shotgun (WGS) entry which is preliminary data.</text>
</comment>
<evidence type="ECO:0000259" key="2">
    <source>
        <dbReference type="Pfam" id="PF21666"/>
    </source>
</evidence>
<evidence type="ECO:0000313" key="4">
    <source>
        <dbReference type="Proteomes" id="UP000029665"/>
    </source>
</evidence>
<evidence type="ECO:0000259" key="1">
    <source>
        <dbReference type="Pfam" id="PF14033"/>
    </source>
</evidence>
<gene>
    <name evidence="3" type="ORF">BN946_scf184644.g1</name>
</gene>
<dbReference type="Pfam" id="PF21666">
    <property type="entry name" value="DUF4246_N"/>
    <property type="match status" value="1"/>
</dbReference>
<dbReference type="PANTHER" id="PTHR33119:SF1">
    <property type="entry name" value="FE2OG DIOXYGENASE DOMAIN-CONTAINING PROTEIN"/>
    <property type="match status" value="1"/>
</dbReference>
<dbReference type="HOGENOM" id="CLU_880389_0_0_1"/>
<dbReference type="Pfam" id="PF14033">
    <property type="entry name" value="DUF4246"/>
    <property type="match status" value="1"/>
</dbReference>
<dbReference type="OrthoDB" id="415532at2759"/>
<dbReference type="PANTHER" id="PTHR33119">
    <property type="entry name" value="IFI3P"/>
    <property type="match status" value="1"/>
</dbReference>